<dbReference type="Gene3D" id="3.30.70.1150">
    <property type="entry name" value="ACT-like. Chain A, domain 2"/>
    <property type="match status" value="1"/>
</dbReference>
<dbReference type="GO" id="GO:0009099">
    <property type="term" value="P:L-valine biosynthetic process"/>
    <property type="evidence" value="ECO:0007669"/>
    <property type="project" value="UniProtKB-UniRule"/>
</dbReference>
<evidence type="ECO:0000259" key="9">
    <source>
        <dbReference type="PROSITE" id="PS51671"/>
    </source>
</evidence>
<evidence type="ECO:0000313" key="10">
    <source>
        <dbReference type="EMBL" id="SFE31452.1"/>
    </source>
</evidence>
<dbReference type="PANTHER" id="PTHR30239:SF0">
    <property type="entry name" value="ACETOLACTATE SYNTHASE SMALL SUBUNIT 1, CHLOROPLASTIC"/>
    <property type="match status" value="1"/>
</dbReference>
<comment type="pathway">
    <text evidence="1 8">Amino-acid biosynthesis; L-isoleucine biosynthesis; L-isoleucine from 2-oxobutanoate: step 1/4.</text>
</comment>
<dbReference type="InterPro" id="IPR002912">
    <property type="entry name" value="ACT_dom"/>
</dbReference>
<dbReference type="EC" id="2.2.1.6" evidence="8"/>
<proteinExistence type="inferred from homology"/>
<evidence type="ECO:0000256" key="8">
    <source>
        <dbReference type="RuleBase" id="RU368092"/>
    </source>
</evidence>
<dbReference type="NCBIfam" id="TIGR00119">
    <property type="entry name" value="acolac_sm"/>
    <property type="match status" value="1"/>
</dbReference>
<dbReference type="UniPathway" id="UPA00049">
    <property type="reaction ID" value="UER00059"/>
</dbReference>
<evidence type="ECO:0000256" key="6">
    <source>
        <dbReference type="ARBA" id="ARBA00023304"/>
    </source>
</evidence>
<dbReference type="RefSeq" id="WP_010526301.1">
    <property type="nucleotide sequence ID" value="NZ_AFSL01000008.1"/>
</dbReference>
<dbReference type="STRING" id="385682.SAMN05444380_109115"/>
<dbReference type="Pfam" id="PF22629">
    <property type="entry name" value="ACT_AHAS_ss"/>
    <property type="match status" value="1"/>
</dbReference>
<comment type="subunit">
    <text evidence="4 8">Dimer of large and small chains.</text>
</comment>
<comment type="function">
    <text evidence="8">Catalyzes the conversion of 2 pyruvate molecules into acetolactate in the first common step of the biosynthetic pathway of the branched-amino acids such as leucine, isoleucine, and valine.</text>
</comment>
<dbReference type="GO" id="GO:1990610">
    <property type="term" value="F:acetolactate synthase regulator activity"/>
    <property type="evidence" value="ECO:0007669"/>
    <property type="project" value="UniProtKB-UniRule"/>
</dbReference>
<sequence length="184" mass="21043">MTTQEKEEFTLSIYSENHVGLLNQITTVFTRRHINIESLTTSESAIAGIHKFTIVVFATADQIKKLAKQIEKRIDVLKVFVFRADEIIHQEIALYKVSTGSLLGGNEIEMLVRQYGARILEITPEYTVIEKTGHKNETQELFEKLEPYGVSQFVRSGRIAITKLKKELLESYLKKLETDAIQLN</sequence>
<dbReference type="Gene3D" id="3.30.70.260">
    <property type="match status" value="1"/>
</dbReference>
<comment type="similarity">
    <text evidence="3 8">Belongs to the acetolactate synthase small subunit family.</text>
</comment>
<dbReference type="FunCoup" id="A0A1I1ZIL5">
    <property type="interactions" value="452"/>
</dbReference>
<dbReference type="Proteomes" id="UP000181976">
    <property type="component" value="Unassembled WGS sequence"/>
</dbReference>
<dbReference type="CDD" id="cd04878">
    <property type="entry name" value="ACT_AHAS"/>
    <property type="match status" value="1"/>
</dbReference>
<comment type="pathway">
    <text evidence="2 8">Amino-acid biosynthesis; L-valine biosynthesis; L-valine from pyruvate: step 1/4.</text>
</comment>
<keyword evidence="11" id="KW-1185">Reference proteome</keyword>
<dbReference type="OrthoDB" id="1523722at2"/>
<dbReference type="Pfam" id="PF10369">
    <property type="entry name" value="ALS_ss_C"/>
    <property type="match status" value="1"/>
</dbReference>
<dbReference type="InterPro" id="IPR054480">
    <property type="entry name" value="AHAS_small-like_ACT"/>
</dbReference>
<dbReference type="InterPro" id="IPR004789">
    <property type="entry name" value="Acetalactate_synth_ssu"/>
</dbReference>
<gene>
    <name evidence="10" type="ORF">SAMN05444380_109115</name>
</gene>
<dbReference type="GO" id="GO:0003984">
    <property type="term" value="F:acetolactate synthase activity"/>
    <property type="evidence" value="ECO:0007669"/>
    <property type="project" value="UniProtKB-UniRule"/>
</dbReference>
<dbReference type="EMBL" id="FONA01000009">
    <property type="protein sequence ID" value="SFE31452.1"/>
    <property type="molecule type" value="Genomic_DNA"/>
</dbReference>
<evidence type="ECO:0000256" key="7">
    <source>
        <dbReference type="ARBA" id="ARBA00048670"/>
    </source>
</evidence>
<evidence type="ECO:0000256" key="1">
    <source>
        <dbReference type="ARBA" id="ARBA00004974"/>
    </source>
</evidence>
<dbReference type="SUPFAM" id="SSF55021">
    <property type="entry name" value="ACT-like"/>
    <property type="match status" value="2"/>
</dbReference>
<keyword evidence="8" id="KW-0808">Transferase</keyword>
<evidence type="ECO:0000256" key="3">
    <source>
        <dbReference type="ARBA" id="ARBA00006341"/>
    </source>
</evidence>
<accession>A0A1I1ZIL5</accession>
<reference evidence="10 11" key="1">
    <citation type="submission" date="2016-10" db="EMBL/GenBank/DDBJ databases">
        <authorList>
            <person name="de Groot N.N."/>
        </authorList>
    </citation>
    <scope>NUCLEOTIDE SEQUENCE [LARGE SCALE GENOMIC DNA]</scope>
    <source>
        <strain evidence="10 11">DSM 19012</strain>
    </source>
</reference>
<feature type="domain" description="ACT" evidence="9">
    <location>
        <begin position="10"/>
        <end position="84"/>
    </location>
</feature>
<dbReference type="InterPro" id="IPR027271">
    <property type="entry name" value="Acetolactate_synth/TF_NikR_C"/>
</dbReference>
<name>A0A1I1ZIL5_9BACT</name>
<dbReference type="GO" id="GO:0005829">
    <property type="term" value="C:cytosol"/>
    <property type="evidence" value="ECO:0007669"/>
    <property type="project" value="TreeGrafter"/>
</dbReference>
<dbReference type="InParanoid" id="A0A1I1ZIL5"/>
<evidence type="ECO:0000313" key="11">
    <source>
        <dbReference type="Proteomes" id="UP000181976"/>
    </source>
</evidence>
<dbReference type="eggNOG" id="COG0440">
    <property type="taxonomic scope" value="Bacteria"/>
</dbReference>
<dbReference type="PROSITE" id="PS51671">
    <property type="entry name" value="ACT"/>
    <property type="match status" value="1"/>
</dbReference>
<dbReference type="UniPathway" id="UPA00047">
    <property type="reaction ID" value="UER00055"/>
</dbReference>
<organism evidence="10 11">
    <name type="scientific">Thermophagus xiamenensis</name>
    <dbReference type="NCBI Taxonomy" id="385682"/>
    <lineage>
        <taxon>Bacteria</taxon>
        <taxon>Pseudomonadati</taxon>
        <taxon>Bacteroidota</taxon>
        <taxon>Bacteroidia</taxon>
        <taxon>Marinilabiliales</taxon>
        <taxon>Marinilabiliaceae</taxon>
        <taxon>Thermophagus</taxon>
    </lineage>
</organism>
<evidence type="ECO:0000256" key="2">
    <source>
        <dbReference type="ARBA" id="ARBA00005025"/>
    </source>
</evidence>
<dbReference type="AlphaFoldDB" id="A0A1I1ZIL5"/>
<dbReference type="PANTHER" id="PTHR30239">
    <property type="entry name" value="ACETOLACTATE SYNTHASE SMALL SUBUNIT"/>
    <property type="match status" value="1"/>
</dbReference>
<dbReference type="InterPro" id="IPR019455">
    <property type="entry name" value="Acetolactate_synth_ssu_C"/>
</dbReference>
<keyword evidence="5 8" id="KW-0028">Amino-acid biosynthesis</keyword>
<dbReference type="GO" id="GO:0009097">
    <property type="term" value="P:isoleucine biosynthetic process"/>
    <property type="evidence" value="ECO:0007669"/>
    <property type="project" value="UniProtKB-UniRule"/>
</dbReference>
<dbReference type="InterPro" id="IPR045865">
    <property type="entry name" value="ACT-like_dom_sf"/>
</dbReference>
<evidence type="ECO:0000256" key="4">
    <source>
        <dbReference type="ARBA" id="ARBA00011744"/>
    </source>
</evidence>
<dbReference type="InterPro" id="IPR039557">
    <property type="entry name" value="AHAS_ACT"/>
</dbReference>
<comment type="catalytic activity">
    <reaction evidence="7 8">
        <text>2 pyruvate + H(+) = (2S)-2-acetolactate + CO2</text>
        <dbReference type="Rhea" id="RHEA:25249"/>
        <dbReference type="ChEBI" id="CHEBI:15361"/>
        <dbReference type="ChEBI" id="CHEBI:15378"/>
        <dbReference type="ChEBI" id="CHEBI:16526"/>
        <dbReference type="ChEBI" id="CHEBI:58476"/>
        <dbReference type="EC" id="2.2.1.6"/>
    </reaction>
</comment>
<evidence type="ECO:0000256" key="5">
    <source>
        <dbReference type="ARBA" id="ARBA00022605"/>
    </source>
</evidence>
<keyword evidence="6 8" id="KW-0100">Branched-chain amino acid biosynthesis</keyword>
<protein>
    <recommendedName>
        <fullName evidence="8">Acetolactate synthase small subunit</fullName>
        <shortName evidence="8">AHAS</shortName>
        <shortName evidence="8">ALS</shortName>
        <ecNumber evidence="8">2.2.1.6</ecNumber>
    </recommendedName>
    <alternativeName>
        <fullName evidence="8">Acetohydroxy-acid synthase small subunit</fullName>
    </alternativeName>
</protein>